<dbReference type="InterPro" id="IPR043128">
    <property type="entry name" value="Rev_trsase/Diguanyl_cyclase"/>
</dbReference>
<feature type="transmembrane region" description="Helical" evidence="2">
    <location>
        <begin position="21"/>
        <end position="38"/>
    </location>
</feature>
<comment type="cofactor">
    <cofactor evidence="1">
        <name>Mg(2+)</name>
        <dbReference type="ChEBI" id="CHEBI:18420"/>
    </cofactor>
</comment>
<gene>
    <name evidence="6" type="ORF">A3K86_20980</name>
</gene>
<evidence type="ECO:0000256" key="2">
    <source>
        <dbReference type="SAM" id="Phobius"/>
    </source>
</evidence>
<evidence type="ECO:0000259" key="3">
    <source>
        <dbReference type="PROSITE" id="PS50112"/>
    </source>
</evidence>
<feature type="domain" description="HAMP" evidence="4">
    <location>
        <begin position="197"/>
        <end position="250"/>
    </location>
</feature>
<dbReference type="InterPro" id="IPR035965">
    <property type="entry name" value="PAS-like_dom_sf"/>
</dbReference>
<evidence type="ECO:0008006" key="8">
    <source>
        <dbReference type="Google" id="ProtNLM"/>
    </source>
</evidence>
<dbReference type="CDD" id="cd00130">
    <property type="entry name" value="PAS"/>
    <property type="match status" value="1"/>
</dbReference>
<feature type="domain" description="GGDEF" evidence="5">
    <location>
        <begin position="535"/>
        <end position="669"/>
    </location>
</feature>
<dbReference type="CDD" id="cd06225">
    <property type="entry name" value="HAMP"/>
    <property type="match status" value="1"/>
</dbReference>
<dbReference type="InterPro" id="IPR003660">
    <property type="entry name" value="HAMP_dom"/>
</dbReference>
<protein>
    <recommendedName>
        <fullName evidence="8">Diguanylate cyclase</fullName>
    </recommendedName>
</protein>
<dbReference type="PANTHER" id="PTHR44757:SF2">
    <property type="entry name" value="BIOFILM ARCHITECTURE MAINTENANCE PROTEIN MBAA"/>
    <property type="match status" value="1"/>
</dbReference>
<evidence type="ECO:0000259" key="4">
    <source>
        <dbReference type="PROSITE" id="PS50885"/>
    </source>
</evidence>
<proteinExistence type="predicted"/>
<evidence type="ECO:0000313" key="7">
    <source>
        <dbReference type="Proteomes" id="UP000078503"/>
    </source>
</evidence>
<sequence>MRNYLKSMSIRQKMTIPVTTILIVIFFAFSIFSVFSVLKTEQDNLLARSFILGKGVAINLKAALLFDDAMSSEEILSAFRADHLVYHVDVVKEDGSVFATYHAEGIAKSGHIQKDIHLDLRESFAKLNKNAFDHYFTSDYLYISIPVVVAQSNVASMQGAISLQELNKAKTDLLRFCMLLLIPMALLCILLLRQLRIWVVRPVENLSNAMQNLASTQRLNQRPKVHANDEIGSLVKCFNDMLDHMEERDAQISATLDQVASEKAFVDDVLSTVQHALLVLNDKGQIVLANSACREVFQCVDGDFRGLTLRDIMNDKFWDVYGTELEPVLTINNEGFDKLIKANDPQELPHYYNVKARPLVERNQLLVAIEDVTQKYLSEEQQRLAARIFDQSSEGILVTDSEGMIQMVNSALTNMMGYVPEHLMGHFIDEFLSMENFAEILQTLQLHGGRWRGELCEKRSDGVLIPLEVRANIIGGHDGERMQIVMSISDLSHIKELEQLEYLAHHDALTGLANRKRLFDVLEDKIQTADIQSDDKFAVLYIDLDGFKPVNDTYGHHVGDKVLKVVAERMLASVRDGDFVARLAGDEFVIIVNNIRGYREALYAANRISDAISRCMHIEKHQLKVGASIGFSVIQHSKLTSIEEVLQAADAAMYKAKQNRNSSVVCADVEELRK</sequence>
<dbReference type="Pfam" id="PF00989">
    <property type="entry name" value="PAS"/>
    <property type="match status" value="1"/>
</dbReference>
<dbReference type="SUPFAM" id="SSF158472">
    <property type="entry name" value="HAMP domain-like"/>
    <property type="match status" value="1"/>
</dbReference>
<dbReference type="Proteomes" id="UP000078503">
    <property type="component" value="Unassembled WGS sequence"/>
</dbReference>
<dbReference type="InterPro" id="IPR000160">
    <property type="entry name" value="GGDEF_dom"/>
</dbReference>
<dbReference type="InterPro" id="IPR000014">
    <property type="entry name" value="PAS"/>
</dbReference>
<dbReference type="RefSeq" id="WP_068336193.1">
    <property type="nucleotide sequence ID" value="NZ_LVHF01000033.1"/>
</dbReference>
<keyword evidence="7" id="KW-1185">Reference proteome</keyword>
<dbReference type="CDD" id="cd01949">
    <property type="entry name" value="GGDEF"/>
    <property type="match status" value="1"/>
</dbReference>
<feature type="domain" description="PAS" evidence="3">
    <location>
        <begin position="381"/>
        <end position="445"/>
    </location>
</feature>
<dbReference type="SMART" id="SM00091">
    <property type="entry name" value="PAS"/>
    <property type="match status" value="2"/>
</dbReference>
<dbReference type="PROSITE" id="PS50887">
    <property type="entry name" value="GGDEF"/>
    <property type="match status" value="1"/>
</dbReference>
<feature type="transmembrane region" description="Helical" evidence="2">
    <location>
        <begin position="173"/>
        <end position="192"/>
    </location>
</feature>
<dbReference type="PROSITE" id="PS50885">
    <property type="entry name" value="HAMP"/>
    <property type="match status" value="1"/>
</dbReference>
<evidence type="ECO:0000256" key="1">
    <source>
        <dbReference type="ARBA" id="ARBA00001946"/>
    </source>
</evidence>
<dbReference type="PROSITE" id="PS50112">
    <property type="entry name" value="PAS"/>
    <property type="match status" value="1"/>
</dbReference>
<dbReference type="Pfam" id="PF00990">
    <property type="entry name" value="GGDEF"/>
    <property type="match status" value="1"/>
</dbReference>
<dbReference type="OrthoDB" id="9812260at2"/>
<dbReference type="InterPro" id="IPR029787">
    <property type="entry name" value="Nucleotide_cyclase"/>
</dbReference>
<organism evidence="6 7">
    <name type="scientific">Photobacterium jeanii</name>
    <dbReference type="NCBI Taxonomy" id="858640"/>
    <lineage>
        <taxon>Bacteria</taxon>
        <taxon>Pseudomonadati</taxon>
        <taxon>Pseudomonadota</taxon>
        <taxon>Gammaproteobacteria</taxon>
        <taxon>Vibrionales</taxon>
        <taxon>Vibrionaceae</taxon>
        <taxon>Photobacterium</taxon>
    </lineage>
</organism>
<dbReference type="GO" id="GO:0003824">
    <property type="term" value="F:catalytic activity"/>
    <property type="evidence" value="ECO:0007669"/>
    <property type="project" value="UniProtKB-ARBA"/>
</dbReference>
<dbReference type="Pfam" id="PF00672">
    <property type="entry name" value="HAMP"/>
    <property type="match status" value="1"/>
</dbReference>
<reference evidence="6 7" key="1">
    <citation type="submission" date="2016-03" db="EMBL/GenBank/DDBJ databases">
        <title>Photobacterium proteolyticum sp. nov. a protease producing bacterium isolated from ocean sediments of Laizhou Bay.</title>
        <authorList>
            <person name="Li Y."/>
        </authorList>
    </citation>
    <scope>NUCLEOTIDE SEQUENCE [LARGE SCALE GENOMIC DNA]</scope>
    <source>
        <strain evidence="6 7">R-40508</strain>
    </source>
</reference>
<keyword evidence="2" id="KW-1133">Transmembrane helix</keyword>
<dbReference type="SMART" id="SM00304">
    <property type="entry name" value="HAMP"/>
    <property type="match status" value="1"/>
</dbReference>
<comment type="caution">
    <text evidence="6">The sequence shown here is derived from an EMBL/GenBank/DDBJ whole genome shotgun (WGS) entry which is preliminary data.</text>
</comment>
<dbReference type="Gene3D" id="3.30.450.20">
    <property type="entry name" value="PAS domain"/>
    <property type="match status" value="2"/>
</dbReference>
<dbReference type="Gene3D" id="6.10.340.10">
    <property type="match status" value="1"/>
</dbReference>
<dbReference type="NCBIfam" id="TIGR00254">
    <property type="entry name" value="GGDEF"/>
    <property type="match status" value="1"/>
</dbReference>
<keyword evidence="2" id="KW-0472">Membrane</keyword>
<dbReference type="GO" id="GO:0016020">
    <property type="term" value="C:membrane"/>
    <property type="evidence" value="ECO:0007669"/>
    <property type="project" value="InterPro"/>
</dbReference>
<dbReference type="InterPro" id="IPR033417">
    <property type="entry name" value="CHASE8"/>
</dbReference>
<dbReference type="SMART" id="SM00267">
    <property type="entry name" value="GGDEF"/>
    <property type="match status" value="1"/>
</dbReference>
<dbReference type="InterPro" id="IPR013767">
    <property type="entry name" value="PAS_fold"/>
</dbReference>
<dbReference type="Pfam" id="PF17152">
    <property type="entry name" value="CHASE8"/>
    <property type="match status" value="1"/>
</dbReference>
<dbReference type="SUPFAM" id="SSF55785">
    <property type="entry name" value="PYP-like sensor domain (PAS domain)"/>
    <property type="match status" value="1"/>
</dbReference>
<name>A0A178K2B2_9GAMM</name>
<accession>A0A178K2B2</accession>
<keyword evidence="2" id="KW-0812">Transmembrane</keyword>
<dbReference type="NCBIfam" id="TIGR00229">
    <property type="entry name" value="sensory_box"/>
    <property type="match status" value="1"/>
</dbReference>
<dbReference type="InterPro" id="IPR052155">
    <property type="entry name" value="Biofilm_reg_signaling"/>
</dbReference>
<dbReference type="AlphaFoldDB" id="A0A178K2B2"/>
<dbReference type="GO" id="GO:0007165">
    <property type="term" value="P:signal transduction"/>
    <property type="evidence" value="ECO:0007669"/>
    <property type="project" value="InterPro"/>
</dbReference>
<dbReference type="STRING" id="858640.A3K86_20980"/>
<dbReference type="SUPFAM" id="SSF55073">
    <property type="entry name" value="Nucleotide cyclase"/>
    <property type="match status" value="1"/>
</dbReference>
<evidence type="ECO:0000259" key="5">
    <source>
        <dbReference type="PROSITE" id="PS50887"/>
    </source>
</evidence>
<dbReference type="Gene3D" id="3.30.70.270">
    <property type="match status" value="1"/>
</dbReference>
<dbReference type="FunFam" id="3.30.70.270:FF:000001">
    <property type="entry name" value="Diguanylate cyclase domain protein"/>
    <property type="match status" value="1"/>
</dbReference>
<dbReference type="GO" id="GO:0006355">
    <property type="term" value="P:regulation of DNA-templated transcription"/>
    <property type="evidence" value="ECO:0007669"/>
    <property type="project" value="InterPro"/>
</dbReference>
<evidence type="ECO:0000313" key="6">
    <source>
        <dbReference type="EMBL" id="OAN11421.1"/>
    </source>
</evidence>
<dbReference type="EMBL" id="LVHF01000033">
    <property type="protein sequence ID" value="OAN11421.1"/>
    <property type="molecule type" value="Genomic_DNA"/>
</dbReference>
<dbReference type="PANTHER" id="PTHR44757">
    <property type="entry name" value="DIGUANYLATE CYCLASE DGCP"/>
    <property type="match status" value="1"/>
</dbReference>